<organism evidence="7 8">
    <name type="scientific">Timema podura</name>
    <name type="common">Walking stick</name>
    <dbReference type="NCBI Taxonomy" id="61482"/>
    <lineage>
        <taxon>Eukaryota</taxon>
        <taxon>Metazoa</taxon>
        <taxon>Ecdysozoa</taxon>
        <taxon>Arthropoda</taxon>
        <taxon>Hexapoda</taxon>
        <taxon>Insecta</taxon>
        <taxon>Pterygota</taxon>
        <taxon>Neoptera</taxon>
        <taxon>Polyneoptera</taxon>
        <taxon>Phasmatodea</taxon>
        <taxon>Timematodea</taxon>
        <taxon>Timematoidea</taxon>
        <taxon>Timematidae</taxon>
        <taxon>Timema</taxon>
    </lineage>
</organism>
<dbReference type="InterPro" id="IPR001841">
    <property type="entry name" value="Znf_RING"/>
</dbReference>
<dbReference type="PANTHER" id="PTHR11071:SF577">
    <property type="entry name" value="PEPTIDYL-PROLYL CIS-TRANS ISOMERASE"/>
    <property type="match status" value="1"/>
</dbReference>
<dbReference type="InterPro" id="IPR013083">
    <property type="entry name" value="Znf_RING/FYVE/PHD"/>
</dbReference>
<reference evidence="7" key="1">
    <citation type="submission" date="2021-03" db="EMBL/GenBank/DDBJ databases">
        <authorList>
            <person name="Tran Van P."/>
        </authorList>
    </citation>
    <scope>NUCLEOTIDE SEQUENCE</scope>
</reference>
<keyword evidence="3" id="KW-0862">Zinc</keyword>
<dbReference type="SUPFAM" id="SSF57850">
    <property type="entry name" value="RING/U-box"/>
    <property type="match status" value="1"/>
</dbReference>
<evidence type="ECO:0000259" key="6">
    <source>
        <dbReference type="PROSITE" id="PS50089"/>
    </source>
</evidence>
<dbReference type="PANTHER" id="PTHR11071">
    <property type="entry name" value="PEPTIDYL-PROLYL CIS-TRANS ISOMERASE"/>
    <property type="match status" value="1"/>
</dbReference>
<gene>
    <name evidence="7" type="ORF">TPAB3V08_LOCUS3333</name>
</gene>
<dbReference type="Pfam" id="PF00160">
    <property type="entry name" value="Pro_isomerase"/>
    <property type="match status" value="1"/>
</dbReference>
<keyword evidence="2 4" id="KW-0863">Zinc-finger</keyword>
<dbReference type="InterPro" id="IPR027370">
    <property type="entry name" value="Znf-RING_euk"/>
</dbReference>
<accession>A0ABN7NLW1</accession>
<evidence type="ECO:0008006" key="9">
    <source>
        <dbReference type="Google" id="ProtNLM"/>
    </source>
</evidence>
<evidence type="ECO:0000256" key="3">
    <source>
        <dbReference type="ARBA" id="ARBA00022833"/>
    </source>
</evidence>
<feature type="domain" description="RING-type" evidence="6">
    <location>
        <begin position="42"/>
        <end position="92"/>
    </location>
</feature>
<evidence type="ECO:0000259" key="5">
    <source>
        <dbReference type="PROSITE" id="PS50072"/>
    </source>
</evidence>
<dbReference type="PROSITE" id="PS50072">
    <property type="entry name" value="CSA_PPIASE_2"/>
    <property type="match status" value="1"/>
</dbReference>
<evidence type="ECO:0000256" key="2">
    <source>
        <dbReference type="ARBA" id="ARBA00022771"/>
    </source>
</evidence>
<dbReference type="EMBL" id="CAJPIN010003717">
    <property type="protein sequence ID" value="CAG2056341.1"/>
    <property type="molecule type" value="Genomic_DNA"/>
</dbReference>
<dbReference type="InterPro" id="IPR002130">
    <property type="entry name" value="Cyclophilin-type_PPIase_dom"/>
</dbReference>
<dbReference type="Pfam" id="PF13445">
    <property type="entry name" value="zf-RING_UBOX"/>
    <property type="match status" value="1"/>
</dbReference>
<feature type="domain" description="PPIase cyclophilin-type" evidence="5">
    <location>
        <begin position="350"/>
        <end position="519"/>
    </location>
</feature>
<evidence type="ECO:0000313" key="8">
    <source>
        <dbReference type="Proteomes" id="UP001153148"/>
    </source>
</evidence>
<dbReference type="Gene3D" id="3.30.40.10">
    <property type="entry name" value="Zinc/RING finger domain, C3HC4 (zinc finger)"/>
    <property type="match status" value="1"/>
</dbReference>
<evidence type="ECO:0000256" key="1">
    <source>
        <dbReference type="ARBA" id="ARBA00022723"/>
    </source>
</evidence>
<keyword evidence="1" id="KW-0479">Metal-binding</keyword>
<dbReference type="Gene3D" id="2.40.100.10">
    <property type="entry name" value="Cyclophilin-like"/>
    <property type="match status" value="1"/>
</dbReference>
<evidence type="ECO:0000256" key="4">
    <source>
        <dbReference type="PROSITE-ProRule" id="PRU00175"/>
    </source>
</evidence>
<comment type="caution">
    <text evidence="7">The sequence shown here is derived from an EMBL/GenBank/DDBJ whole genome shotgun (WGS) entry which is preliminary data.</text>
</comment>
<dbReference type="PROSITE" id="PS50089">
    <property type="entry name" value="ZF_RING_2"/>
    <property type="match status" value="1"/>
</dbReference>
<dbReference type="SUPFAM" id="SSF50891">
    <property type="entry name" value="Cyclophilin-like"/>
    <property type="match status" value="1"/>
</dbReference>
<sequence>MFYGPSTINISACRTRNYAIANESTRLVIMSQLKEMDELLRCSVCTERYNTDTRKPKILLCHHTFCLKCLKGWAAKQANSKNGINISCPSCRKVTNVGKKGVSSLQENFYLEHVQSAVNAMDDIFLSDQEETRANTAQDNRRYKIWCQTCKKTASSSCSTDSDHNICNFMRGAGEHLQNLRQNVTEKLLAEINCWETVVSFFESSMSVLNSVDASGQIQEDLNSYQLALTVARSELDSMLELHTLSNKDPPALLDDTIDVIDDSVAPPFMDENKTSLGQAENSWHHVESRKGRSTYSESNGIQLFNLGSKPPISSNSNASNGSLEPMPGTSGLHKTTIIVKELGNKSQCFFDIEADGRFMGKVVIKLRHDIAPKMCANFVALCIGELGFGYKGTRIFKAHPNDHVVGGDIENNDGTGGYSIFNNKGLFLADECSLKDEMGAIRMRGMGTDIKTGNGLVGSQFHIWLGRRDFRIYRRTLVIGQVVQGLNILQEISTFKALRKADGNFVLTTKAIIKNCGTY</sequence>
<proteinExistence type="predicted"/>
<dbReference type="Proteomes" id="UP001153148">
    <property type="component" value="Unassembled WGS sequence"/>
</dbReference>
<dbReference type="PROSITE" id="PS00518">
    <property type="entry name" value="ZF_RING_1"/>
    <property type="match status" value="1"/>
</dbReference>
<dbReference type="InterPro" id="IPR029000">
    <property type="entry name" value="Cyclophilin-like_dom_sf"/>
</dbReference>
<keyword evidence="8" id="KW-1185">Reference proteome</keyword>
<dbReference type="InterPro" id="IPR017907">
    <property type="entry name" value="Znf_RING_CS"/>
</dbReference>
<evidence type="ECO:0000313" key="7">
    <source>
        <dbReference type="EMBL" id="CAG2056341.1"/>
    </source>
</evidence>
<dbReference type="SMART" id="SM00184">
    <property type="entry name" value="RING"/>
    <property type="match status" value="1"/>
</dbReference>
<protein>
    <recommendedName>
        <fullName evidence="9">Peptidyl-prolyl cis-trans isomerase</fullName>
    </recommendedName>
</protein>
<name>A0ABN7NLW1_TIMPD</name>